<keyword evidence="2" id="KW-1185">Reference proteome</keyword>
<dbReference type="InterPro" id="IPR029016">
    <property type="entry name" value="GAF-like_dom_sf"/>
</dbReference>
<evidence type="ECO:0000313" key="1">
    <source>
        <dbReference type="EMBL" id="KFM59651.1"/>
    </source>
</evidence>
<dbReference type="Proteomes" id="UP000054359">
    <property type="component" value="Unassembled WGS sequence"/>
</dbReference>
<reference evidence="1 2" key="1">
    <citation type="submission" date="2013-11" db="EMBL/GenBank/DDBJ databases">
        <title>Genome sequencing of Stegodyphus mimosarum.</title>
        <authorList>
            <person name="Bechsgaard J."/>
        </authorList>
    </citation>
    <scope>NUCLEOTIDE SEQUENCE [LARGE SCALE GENOMIC DNA]</scope>
</reference>
<feature type="non-terminal residue" evidence="1">
    <location>
        <position position="205"/>
    </location>
</feature>
<dbReference type="EMBL" id="KK113236">
    <property type="protein sequence ID" value="KFM59651.1"/>
    <property type="molecule type" value="Genomic_DNA"/>
</dbReference>
<proteinExistence type="predicted"/>
<gene>
    <name evidence="1" type="ORF">X975_05236</name>
</gene>
<sequence length="205" mass="22990">MAELDIVPEDSNGNCAFRTPTTEHIRESSVAQYLTEHSRFTRQWFVRNATPEMISEWLLGHGYGPDLELLDNVSSLTDSYARATSSGRNSVTSELFQDMVICPKKKKSTMSSNMSRKELQQHLRSLKEPDLLMELIRDIANELDVDILCHKILVNVSILTNSDRGSLFLAKGPRGSRYLVAKLFDVTPDSVLQDALDAAVDEDGE</sequence>
<name>A0A087T3G2_STEMI</name>
<accession>A0A087T3G2</accession>
<protein>
    <submittedName>
        <fullName evidence="1">cGMP-specific 3',5'-cyclic phosphodiesterase</fullName>
    </submittedName>
</protein>
<organism evidence="1 2">
    <name type="scientific">Stegodyphus mimosarum</name>
    <name type="common">African social velvet spider</name>
    <dbReference type="NCBI Taxonomy" id="407821"/>
    <lineage>
        <taxon>Eukaryota</taxon>
        <taxon>Metazoa</taxon>
        <taxon>Ecdysozoa</taxon>
        <taxon>Arthropoda</taxon>
        <taxon>Chelicerata</taxon>
        <taxon>Arachnida</taxon>
        <taxon>Araneae</taxon>
        <taxon>Araneomorphae</taxon>
        <taxon>Entelegynae</taxon>
        <taxon>Eresoidea</taxon>
        <taxon>Eresidae</taxon>
        <taxon>Stegodyphus</taxon>
    </lineage>
</organism>
<evidence type="ECO:0000313" key="2">
    <source>
        <dbReference type="Proteomes" id="UP000054359"/>
    </source>
</evidence>
<dbReference type="STRING" id="407821.A0A087T3G2"/>
<dbReference type="Gene3D" id="3.30.450.40">
    <property type="match status" value="1"/>
</dbReference>
<dbReference type="OrthoDB" id="74705at2759"/>
<dbReference type="SUPFAM" id="SSF55781">
    <property type="entry name" value="GAF domain-like"/>
    <property type="match status" value="1"/>
</dbReference>
<dbReference type="AlphaFoldDB" id="A0A087T3G2"/>